<name>A0A7W5ZRY1_9SPHN</name>
<keyword evidence="3" id="KW-1185">Reference proteome</keyword>
<proteinExistence type="predicted"/>
<organism evidence="2 3">
    <name type="scientific">Novosphingobium hassiacum</name>
    <dbReference type="NCBI Taxonomy" id="173676"/>
    <lineage>
        <taxon>Bacteria</taxon>
        <taxon>Pseudomonadati</taxon>
        <taxon>Pseudomonadota</taxon>
        <taxon>Alphaproteobacteria</taxon>
        <taxon>Sphingomonadales</taxon>
        <taxon>Sphingomonadaceae</taxon>
        <taxon>Novosphingobium</taxon>
    </lineage>
</organism>
<dbReference type="EMBL" id="JACICY010000001">
    <property type="protein sequence ID" value="MBB3858908.1"/>
    <property type="molecule type" value="Genomic_DNA"/>
</dbReference>
<protein>
    <submittedName>
        <fullName evidence="2">Uncharacterized protein</fullName>
    </submittedName>
</protein>
<accession>A0A7W5ZRY1</accession>
<dbReference type="Proteomes" id="UP000562395">
    <property type="component" value="Unassembled WGS sequence"/>
</dbReference>
<reference evidence="2 3" key="1">
    <citation type="submission" date="2020-08" db="EMBL/GenBank/DDBJ databases">
        <title>Genomic Encyclopedia of Type Strains, Phase IV (KMG-IV): sequencing the most valuable type-strain genomes for metagenomic binning, comparative biology and taxonomic classification.</title>
        <authorList>
            <person name="Goeker M."/>
        </authorList>
    </citation>
    <scope>NUCLEOTIDE SEQUENCE [LARGE SCALE GENOMIC DNA]</scope>
    <source>
        <strain evidence="2 3">DSM 14552</strain>
    </source>
</reference>
<feature type="region of interest" description="Disordered" evidence="1">
    <location>
        <begin position="78"/>
        <end position="100"/>
    </location>
</feature>
<sequence>MMAEFCPSQSLWREAKAIVDSPEVQGVFASCAFDELNGDGKVWICAIVNLAMERARNAPADVINLPIMPVKLVNMPRRSEDPRLARGNDNGPDPLGAPRG</sequence>
<evidence type="ECO:0000313" key="2">
    <source>
        <dbReference type="EMBL" id="MBB3858908.1"/>
    </source>
</evidence>
<dbReference type="RefSeq" id="WP_183611115.1">
    <property type="nucleotide sequence ID" value="NZ_JACICY010000001.1"/>
</dbReference>
<evidence type="ECO:0000256" key="1">
    <source>
        <dbReference type="SAM" id="MobiDB-lite"/>
    </source>
</evidence>
<dbReference type="AlphaFoldDB" id="A0A7W5ZRY1"/>
<comment type="caution">
    <text evidence="2">The sequence shown here is derived from an EMBL/GenBank/DDBJ whole genome shotgun (WGS) entry which is preliminary data.</text>
</comment>
<evidence type="ECO:0000313" key="3">
    <source>
        <dbReference type="Proteomes" id="UP000562395"/>
    </source>
</evidence>
<gene>
    <name evidence="2" type="ORF">GGQ88_000148</name>
</gene>